<feature type="region of interest" description="Disordered" evidence="1">
    <location>
        <begin position="1"/>
        <end position="20"/>
    </location>
</feature>
<comment type="caution">
    <text evidence="2">The sequence shown here is derived from an EMBL/GenBank/DDBJ whole genome shotgun (WGS) entry which is preliminary data.</text>
</comment>
<dbReference type="Proteomes" id="UP001519362">
    <property type="component" value="Unassembled WGS sequence"/>
</dbReference>
<protein>
    <submittedName>
        <fullName evidence="2">Uncharacterized protein</fullName>
    </submittedName>
</protein>
<dbReference type="RefSeq" id="WP_165136586.1">
    <property type="nucleotide sequence ID" value="NZ_CP049253.1"/>
</dbReference>
<proteinExistence type="predicted"/>
<evidence type="ECO:0000313" key="3">
    <source>
        <dbReference type="Proteomes" id="UP001519362"/>
    </source>
</evidence>
<evidence type="ECO:0000256" key="1">
    <source>
        <dbReference type="SAM" id="MobiDB-lite"/>
    </source>
</evidence>
<gene>
    <name evidence="2" type="ORF">JOF34_000951</name>
</gene>
<name>A0ABS4ZH99_9MICO</name>
<dbReference type="EMBL" id="JAGIOL010000001">
    <property type="protein sequence ID" value="MBP2436365.1"/>
    <property type="molecule type" value="Genomic_DNA"/>
</dbReference>
<sequence>MIAMSFRHSDPLPTGDDLPGQHALIRERLGGIGGEVPHMLERMADGRGLRAPQPR</sequence>
<evidence type="ECO:0000313" key="2">
    <source>
        <dbReference type="EMBL" id="MBP2436365.1"/>
    </source>
</evidence>
<keyword evidence="3" id="KW-1185">Reference proteome</keyword>
<accession>A0ABS4ZH99</accession>
<reference evidence="2 3" key="1">
    <citation type="submission" date="2021-03" db="EMBL/GenBank/DDBJ databases">
        <title>Sequencing the genomes of 1000 actinobacteria strains.</title>
        <authorList>
            <person name="Klenk H.-P."/>
        </authorList>
    </citation>
    <scope>NUCLEOTIDE SEQUENCE [LARGE SCALE GENOMIC DNA]</scope>
    <source>
        <strain evidence="2 3">DSM 24221</strain>
    </source>
</reference>
<organism evidence="2 3">
    <name type="scientific">Microbacterium amylolyticum</name>
    <dbReference type="NCBI Taxonomy" id="936337"/>
    <lineage>
        <taxon>Bacteria</taxon>
        <taxon>Bacillati</taxon>
        <taxon>Actinomycetota</taxon>
        <taxon>Actinomycetes</taxon>
        <taxon>Micrococcales</taxon>
        <taxon>Microbacteriaceae</taxon>
        <taxon>Microbacterium</taxon>
    </lineage>
</organism>